<dbReference type="OMA" id="ENMDKCE"/>
<comment type="caution">
    <text evidence="4">The sequence shown here is derived from an EMBL/GenBank/DDBJ whole genome shotgun (WGS) entry which is preliminary data.</text>
</comment>
<keyword evidence="1" id="KW-0433">Leucine-rich repeat</keyword>
<dbReference type="Pfam" id="PF13855">
    <property type="entry name" value="LRR_8"/>
    <property type="match status" value="1"/>
</dbReference>
<accession>A0A8S1W1B0</accession>
<dbReference type="EMBL" id="CAJJDP010000077">
    <property type="protein sequence ID" value="CAD8182052.1"/>
    <property type="molecule type" value="Genomic_DNA"/>
</dbReference>
<feature type="region of interest" description="Disordered" evidence="3">
    <location>
        <begin position="230"/>
        <end position="294"/>
    </location>
</feature>
<gene>
    <name evidence="4" type="ORF">POCTA_138.1.T0780091</name>
</gene>
<dbReference type="PROSITE" id="PS51450">
    <property type="entry name" value="LRR"/>
    <property type="match status" value="2"/>
</dbReference>
<dbReference type="SMART" id="SM00369">
    <property type="entry name" value="LRR_TYP"/>
    <property type="match status" value="1"/>
</dbReference>
<dbReference type="OrthoDB" id="676979at2759"/>
<sequence>MQVINVSNKQIKNFNLDTINAVYDTHINYAKTRSINCSDNLLGSTDGFSQFQCLYNLDLSHNRINQFFQLTSSLVEINLAHNLLGSVFDDFQKSLKSQGTRLYVGSFLSNLKNLKIIDLSYNNISSISSNIFDGNTQLRKINLSNNQLSGPLWCFTKLENLEIIDVGHNQLNINDLKPLEKLKLESLNLRFNPLENMDKCEEKLIKLLLYTHKIELSYTQLEQQIINNNNSKHSSKLDHSVNSNDSLQLQPTERSTASRLSKVSNRLSRPKTPQNTKNEPQQMNRTPVKVQNQQEIKKTKCELKKNISITPKKNNGNKTPKQQQQICMKTVDQHEEQIKQRDSYQQQKSTTKLPSLNLQMVKVTPFQLSEVGSEREDFPMLFEEDDEKQLLEELKLLGEAIKQKKQHEISIERQITTNKNMISLMKIMIKGIYLYNVNEYNQGFDDVMTELHKEMESKNPEFKDIKLKLMRFNKEHYELNKMYQSLEQSERVVDNIKQQLI</sequence>
<keyword evidence="5" id="KW-1185">Reference proteome</keyword>
<keyword evidence="2" id="KW-0677">Repeat</keyword>
<evidence type="ECO:0000313" key="5">
    <source>
        <dbReference type="Proteomes" id="UP000683925"/>
    </source>
</evidence>
<evidence type="ECO:0000256" key="1">
    <source>
        <dbReference type="ARBA" id="ARBA00022614"/>
    </source>
</evidence>
<dbReference type="PANTHER" id="PTHR15454:SF56">
    <property type="entry name" value="PROTEIN PHOSPHATASE 1 REGULATORY SUBUNIT 7-RELATED"/>
    <property type="match status" value="1"/>
</dbReference>
<name>A0A8S1W1B0_PAROT</name>
<dbReference type="AlphaFoldDB" id="A0A8S1W1B0"/>
<dbReference type="InterPro" id="IPR001611">
    <property type="entry name" value="Leu-rich_rpt"/>
</dbReference>
<dbReference type="PANTHER" id="PTHR15454">
    <property type="entry name" value="NISCHARIN RELATED"/>
    <property type="match status" value="1"/>
</dbReference>
<evidence type="ECO:0000256" key="2">
    <source>
        <dbReference type="ARBA" id="ARBA00022737"/>
    </source>
</evidence>
<reference evidence="4" key="1">
    <citation type="submission" date="2021-01" db="EMBL/GenBank/DDBJ databases">
        <authorList>
            <consortium name="Genoscope - CEA"/>
            <person name="William W."/>
        </authorList>
    </citation>
    <scope>NUCLEOTIDE SEQUENCE</scope>
</reference>
<evidence type="ECO:0008006" key="6">
    <source>
        <dbReference type="Google" id="ProtNLM"/>
    </source>
</evidence>
<proteinExistence type="predicted"/>
<dbReference type="Proteomes" id="UP000683925">
    <property type="component" value="Unassembled WGS sequence"/>
</dbReference>
<evidence type="ECO:0000313" key="4">
    <source>
        <dbReference type="EMBL" id="CAD8182052.1"/>
    </source>
</evidence>
<feature type="compositionally biased region" description="Polar residues" evidence="3">
    <location>
        <begin position="240"/>
        <end position="294"/>
    </location>
</feature>
<protein>
    <recommendedName>
        <fullName evidence="6">Leucine-rich repeat protein</fullName>
    </recommendedName>
</protein>
<dbReference type="GO" id="GO:0005737">
    <property type="term" value="C:cytoplasm"/>
    <property type="evidence" value="ECO:0007669"/>
    <property type="project" value="TreeGrafter"/>
</dbReference>
<evidence type="ECO:0000256" key="3">
    <source>
        <dbReference type="SAM" id="MobiDB-lite"/>
    </source>
</evidence>
<organism evidence="4 5">
    <name type="scientific">Paramecium octaurelia</name>
    <dbReference type="NCBI Taxonomy" id="43137"/>
    <lineage>
        <taxon>Eukaryota</taxon>
        <taxon>Sar</taxon>
        <taxon>Alveolata</taxon>
        <taxon>Ciliophora</taxon>
        <taxon>Intramacronucleata</taxon>
        <taxon>Oligohymenophorea</taxon>
        <taxon>Peniculida</taxon>
        <taxon>Parameciidae</taxon>
        <taxon>Paramecium</taxon>
    </lineage>
</organism>
<dbReference type="InterPro" id="IPR003591">
    <property type="entry name" value="Leu-rich_rpt_typical-subtyp"/>
</dbReference>